<protein>
    <submittedName>
        <fullName evidence="2">Uncharacterized protein</fullName>
    </submittedName>
</protein>
<evidence type="ECO:0000313" key="3">
    <source>
        <dbReference type="Proteomes" id="UP000182235"/>
    </source>
</evidence>
<evidence type="ECO:0000313" key="2">
    <source>
        <dbReference type="EMBL" id="OJD10921.1"/>
    </source>
</evidence>
<evidence type="ECO:0000256" key="1">
    <source>
        <dbReference type="SAM" id="MobiDB-lite"/>
    </source>
</evidence>
<reference evidence="2 3" key="1">
    <citation type="submission" date="2015-07" db="EMBL/GenBank/DDBJ databases">
        <title>Emmonsia species relationships and genome sequence.</title>
        <authorList>
            <consortium name="The Broad Institute Genomics Platform"/>
            <person name="Cuomo C.A."/>
            <person name="Munoz J.F."/>
            <person name="Imamovic A."/>
            <person name="Priest M.E."/>
            <person name="Young S."/>
            <person name="Clay O.K."/>
            <person name="McEwen J.G."/>
        </authorList>
    </citation>
    <scope>NUCLEOTIDE SEQUENCE [LARGE SCALE GENOMIC DNA]</scope>
    <source>
        <strain evidence="2 3">UAMH 9510</strain>
    </source>
</reference>
<dbReference type="EMBL" id="LGRN01000656">
    <property type="protein sequence ID" value="OJD10921.1"/>
    <property type="molecule type" value="Genomic_DNA"/>
</dbReference>
<sequence length="121" mass="13905">MRRSPAALPQSLHVQPADIPPSSPRPYLFQQRSAQWSRSQRLLRIPLTLPPLSTQQLMRQLPAALTLFPHAQLVDIPLSSRRQSRYQQSCTQLSRSPPPLLLTLRIPTQVTVRKFKFLHIL</sequence>
<dbReference type="VEuPathDB" id="FungiDB:AJ78_08191"/>
<proteinExistence type="predicted"/>
<accession>A0A1J9P2D6</accession>
<feature type="region of interest" description="Disordered" evidence="1">
    <location>
        <begin position="1"/>
        <end position="24"/>
    </location>
</feature>
<gene>
    <name evidence="2" type="ORF">AJ78_08191</name>
</gene>
<keyword evidence="3" id="KW-1185">Reference proteome</keyword>
<dbReference type="Proteomes" id="UP000182235">
    <property type="component" value="Unassembled WGS sequence"/>
</dbReference>
<comment type="caution">
    <text evidence="2">The sequence shown here is derived from an EMBL/GenBank/DDBJ whole genome shotgun (WGS) entry which is preliminary data.</text>
</comment>
<name>A0A1J9P2D6_9EURO</name>
<organism evidence="2 3">
    <name type="scientific">Emergomyces pasteurianus Ep9510</name>
    <dbReference type="NCBI Taxonomy" id="1447872"/>
    <lineage>
        <taxon>Eukaryota</taxon>
        <taxon>Fungi</taxon>
        <taxon>Dikarya</taxon>
        <taxon>Ascomycota</taxon>
        <taxon>Pezizomycotina</taxon>
        <taxon>Eurotiomycetes</taxon>
        <taxon>Eurotiomycetidae</taxon>
        <taxon>Onygenales</taxon>
        <taxon>Ajellomycetaceae</taxon>
        <taxon>Emergomyces</taxon>
    </lineage>
</organism>
<dbReference type="AlphaFoldDB" id="A0A1J9P2D6"/>